<evidence type="ECO:0000259" key="3">
    <source>
        <dbReference type="PROSITE" id="PS51186"/>
    </source>
</evidence>
<dbReference type="InterPro" id="IPR000182">
    <property type="entry name" value="GNAT_dom"/>
</dbReference>
<keyword evidence="2" id="KW-0012">Acyltransferase</keyword>
<dbReference type="EMBL" id="JAFKCV010000004">
    <property type="protein sequence ID" value="MBN7825416.1"/>
    <property type="molecule type" value="Genomic_DNA"/>
</dbReference>
<name>A0A939DP87_9ALTE</name>
<reference evidence="4" key="1">
    <citation type="submission" date="2021-03" db="EMBL/GenBank/DDBJ databases">
        <title>novel species isolated from a fishpond in China.</title>
        <authorList>
            <person name="Lu H."/>
            <person name="Cai Z."/>
        </authorList>
    </citation>
    <scope>NUCLEOTIDE SEQUENCE</scope>
    <source>
        <strain evidence="4">JCM 30855</strain>
    </source>
</reference>
<dbReference type="Gene3D" id="3.40.630.30">
    <property type="match status" value="1"/>
</dbReference>
<proteinExistence type="predicted"/>
<dbReference type="Proteomes" id="UP000664654">
    <property type="component" value="Unassembled WGS sequence"/>
</dbReference>
<evidence type="ECO:0000256" key="2">
    <source>
        <dbReference type="ARBA" id="ARBA00023315"/>
    </source>
</evidence>
<organism evidence="4 5">
    <name type="scientific">Bowmanella dokdonensis</name>
    <dbReference type="NCBI Taxonomy" id="751969"/>
    <lineage>
        <taxon>Bacteria</taxon>
        <taxon>Pseudomonadati</taxon>
        <taxon>Pseudomonadota</taxon>
        <taxon>Gammaproteobacteria</taxon>
        <taxon>Alteromonadales</taxon>
        <taxon>Alteromonadaceae</taxon>
        <taxon>Bowmanella</taxon>
    </lineage>
</organism>
<evidence type="ECO:0000313" key="5">
    <source>
        <dbReference type="Proteomes" id="UP000664654"/>
    </source>
</evidence>
<dbReference type="CDD" id="cd04301">
    <property type="entry name" value="NAT_SF"/>
    <property type="match status" value="1"/>
</dbReference>
<dbReference type="RefSeq" id="WP_206573524.1">
    <property type="nucleotide sequence ID" value="NZ_JAFKCV010000004.1"/>
</dbReference>
<evidence type="ECO:0000256" key="1">
    <source>
        <dbReference type="ARBA" id="ARBA00022679"/>
    </source>
</evidence>
<dbReference type="InterPro" id="IPR016181">
    <property type="entry name" value="Acyl_CoA_acyltransferase"/>
</dbReference>
<sequence>MAQPPVHIRPATRDDALDLAQLIDIAGEGIPSYLWQQSCAPEQTALERGCQRAARDEGAFSYRNARVAIVDEQMVGMVLDYPILEPTEQELEQVPTLPEVVRPFVELEYRAIGSWYINALAVYAPYRNLGIGKCLLKDAQQRAMEKGCDLLSIQVFSQNLAAVALYHKMGFRLARSRPVLLHPCPPFYDEDVWLMIKPCFNPAG</sequence>
<evidence type="ECO:0000313" key="4">
    <source>
        <dbReference type="EMBL" id="MBN7825416.1"/>
    </source>
</evidence>
<protein>
    <submittedName>
        <fullName evidence="4">GNAT family N-acetyltransferase</fullName>
    </submittedName>
</protein>
<comment type="caution">
    <text evidence="4">The sequence shown here is derived from an EMBL/GenBank/DDBJ whole genome shotgun (WGS) entry which is preliminary data.</text>
</comment>
<feature type="domain" description="N-acetyltransferase" evidence="3">
    <location>
        <begin position="6"/>
        <end position="200"/>
    </location>
</feature>
<gene>
    <name evidence="4" type="ORF">J0A66_09305</name>
</gene>
<dbReference type="PANTHER" id="PTHR43877:SF2">
    <property type="entry name" value="AMINOALKYLPHOSPHONATE N-ACETYLTRANSFERASE-RELATED"/>
    <property type="match status" value="1"/>
</dbReference>
<dbReference type="GO" id="GO:0016747">
    <property type="term" value="F:acyltransferase activity, transferring groups other than amino-acyl groups"/>
    <property type="evidence" value="ECO:0007669"/>
    <property type="project" value="InterPro"/>
</dbReference>
<dbReference type="PANTHER" id="PTHR43877">
    <property type="entry name" value="AMINOALKYLPHOSPHONATE N-ACETYLTRANSFERASE-RELATED-RELATED"/>
    <property type="match status" value="1"/>
</dbReference>
<dbReference type="PROSITE" id="PS51186">
    <property type="entry name" value="GNAT"/>
    <property type="match status" value="1"/>
</dbReference>
<dbReference type="AlphaFoldDB" id="A0A939DP87"/>
<keyword evidence="1" id="KW-0808">Transferase</keyword>
<dbReference type="InterPro" id="IPR050832">
    <property type="entry name" value="Bact_Acetyltransf"/>
</dbReference>
<dbReference type="Pfam" id="PF00583">
    <property type="entry name" value="Acetyltransf_1"/>
    <property type="match status" value="1"/>
</dbReference>
<dbReference type="SUPFAM" id="SSF55729">
    <property type="entry name" value="Acyl-CoA N-acyltransferases (Nat)"/>
    <property type="match status" value="1"/>
</dbReference>
<keyword evidence="5" id="KW-1185">Reference proteome</keyword>
<accession>A0A939DP87</accession>